<feature type="compositionally biased region" description="Basic and acidic residues" evidence="1">
    <location>
        <begin position="464"/>
        <end position="478"/>
    </location>
</feature>
<dbReference type="AlphaFoldDB" id="A0A085TU41"/>
<dbReference type="EMBL" id="AQRC01000012">
    <property type="protein sequence ID" value="KFE34238.1"/>
    <property type="molecule type" value="Genomic_DNA"/>
</dbReference>
<reference evidence="3" key="1">
    <citation type="submission" date="2013-04" db="EMBL/GenBank/DDBJ databases">
        <title>Thioclava sp. 13D2W-2 Genome Sequencing.</title>
        <authorList>
            <person name="Lai Q."/>
            <person name="Li G."/>
            <person name="Shao Z."/>
        </authorList>
    </citation>
    <scope>NUCLEOTIDE SEQUENCE [LARGE SCALE GENOMIC DNA]</scope>
    <source>
        <strain evidence="3">13D2W-2</strain>
    </source>
</reference>
<protein>
    <submittedName>
        <fullName evidence="2">Phenol hydroxylase</fullName>
    </submittedName>
</protein>
<feature type="region of interest" description="Disordered" evidence="1">
    <location>
        <begin position="352"/>
        <end position="494"/>
    </location>
</feature>
<feature type="compositionally biased region" description="Basic residues" evidence="1">
    <location>
        <begin position="479"/>
        <end position="494"/>
    </location>
</feature>
<organism evidence="2 3">
    <name type="scientific">Thioclava atlantica</name>
    <dbReference type="NCBI Taxonomy" id="1317124"/>
    <lineage>
        <taxon>Bacteria</taxon>
        <taxon>Pseudomonadati</taxon>
        <taxon>Pseudomonadota</taxon>
        <taxon>Alphaproteobacteria</taxon>
        <taxon>Rhodobacterales</taxon>
        <taxon>Paracoccaceae</taxon>
        <taxon>Thioclava</taxon>
    </lineage>
</organism>
<keyword evidence="3" id="KW-1185">Reference proteome</keyword>
<feature type="compositionally biased region" description="Basic and acidic residues" evidence="1">
    <location>
        <begin position="525"/>
        <end position="545"/>
    </location>
</feature>
<accession>A0A085TU41</accession>
<evidence type="ECO:0000313" key="2">
    <source>
        <dbReference type="EMBL" id="KFE34238.1"/>
    </source>
</evidence>
<dbReference type="Proteomes" id="UP000028607">
    <property type="component" value="Unassembled WGS sequence"/>
</dbReference>
<feature type="region of interest" description="Disordered" evidence="1">
    <location>
        <begin position="519"/>
        <end position="557"/>
    </location>
</feature>
<feature type="region of interest" description="Disordered" evidence="1">
    <location>
        <begin position="296"/>
        <end position="319"/>
    </location>
</feature>
<evidence type="ECO:0000256" key="1">
    <source>
        <dbReference type="SAM" id="MobiDB-lite"/>
    </source>
</evidence>
<proteinExistence type="predicted"/>
<dbReference type="eggNOG" id="ENOG5032B1Q">
    <property type="taxonomic scope" value="Bacteria"/>
</dbReference>
<feature type="compositionally biased region" description="Basic and acidic residues" evidence="1">
    <location>
        <begin position="422"/>
        <end position="445"/>
    </location>
</feature>
<reference evidence="2 3" key="2">
    <citation type="journal article" date="2015" name="Antonie Van Leeuwenhoek">
        <title>Thioclava indica sp. nov., isolated from surface seawater of the Indian Ocean.</title>
        <authorList>
            <person name="Liu Y."/>
            <person name="Lai Q."/>
            <person name="Du J."/>
            <person name="Xu H."/>
            <person name="Jiang L."/>
            <person name="Shao Z."/>
        </authorList>
    </citation>
    <scope>NUCLEOTIDE SEQUENCE [LARGE SCALE GENOMIC DNA]</scope>
    <source>
        <strain evidence="2 3">13D2W-2</strain>
    </source>
</reference>
<name>A0A085TU41_9RHOB</name>
<sequence>MLGAHSEAHRPVGRLNRSDRDLAEIHLPVADLGGEDIHRGASDELRGEDRHRALIDFEGRPDLLGHPAVHHDHPVGHRHRLDLIVGHIKRGDPELALQFADLDAHLHPQLGIEVRKRLVEQEHRRFAHDRAPHRDPLALAARELARFAVEIVGKLQQRRGLLDAAVDLVLRHARDLEPVPHVLAHRHMRVERIILEHHRDVAIHRFEFVHPFLADADLALAHAFEPRDHAQERRFPAARGAHDDDELAIADIHRDAVQHIGRAEAFLDLVELYGSHWSPLFLAVHEAADEEFLHRDHHDHRRDHRKDRRGHDDRPVGDVVPAGEHLLEAHDDGVHLGFGGDQERPEILVPAIDEEDHEERGDIGPAHREKDVDEEAHRARAIDARGLGQLVGNGEEELPEQEGRRRRGDERQDQARIGVQKPEARDDLIGRHDPHLDRQHQGQEDHPEEELPPGKPEIDDGEGREERDRDLPERDPERHHQRVQQHRRDRNIHAGKQRALVILDQVAARQDRHRRLRDLGLGVGRGDEGQPDREEDHKHARDHQRMGQPKRASALLDHAGGRFFADIGHQ</sequence>
<gene>
    <name evidence="2" type="ORF">DW2_14595</name>
</gene>
<feature type="compositionally biased region" description="Basic residues" evidence="1">
    <location>
        <begin position="297"/>
        <end position="308"/>
    </location>
</feature>
<evidence type="ECO:0000313" key="3">
    <source>
        <dbReference type="Proteomes" id="UP000028607"/>
    </source>
</evidence>
<comment type="caution">
    <text evidence="2">The sequence shown here is derived from an EMBL/GenBank/DDBJ whole genome shotgun (WGS) entry which is preliminary data.</text>
</comment>
<feature type="compositionally biased region" description="Basic and acidic residues" evidence="1">
    <location>
        <begin position="358"/>
        <end position="383"/>
    </location>
</feature>
<dbReference type="AntiFam" id="ANF00142">
    <property type="entry name" value="Shadow ORF (opposite yadG)"/>
</dbReference>
<dbReference type="AntiFam" id="ANF00095">
    <property type="entry name" value="Shadow ORF (opposite ABC transporters)"/>
</dbReference>
<feature type="compositionally biased region" description="Basic and acidic residues" evidence="1">
    <location>
        <begin position="401"/>
        <end position="414"/>
    </location>
</feature>